<evidence type="ECO:0000313" key="10">
    <source>
        <dbReference type="Proteomes" id="UP000049685"/>
    </source>
</evidence>
<dbReference type="Proteomes" id="UP000049685">
    <property type="component" value="Unassembled WGS sequence"/>
</dbReference>
<feature type="transmembrane region" description="Helical" evidence="7">
    <location>
        <begin position="275"/>
        <end position="293"/>
    </location>
</feature>
<evidence type="ECO:0000256" key="1">
    <source>
        <dbReference type="ARBA" id="ARBA00004651"/>
    </source>
</evidence>
<dbReference type="PANTHER" id="PTHR30572">
    <property type="entry name" value="MEMBRANE COMPONENT OF TRANSPORTER-RELATED"/>
    <property type="match status" value="1"/>
</dbReference>
<name>A0A9P1L3Y4_PARSO</name>
<dbReference type="PANTHER" id="PTHR30572:SF4">
    <property type="entry name" value="ABC TRANSPORTER PERMEASE YTRF"/>
    <property type="match status" value="1"/>
</dbReference>
<keyword evidence="5 7" id="KW-0472">Membrane</keyword>
<dbReference type="Pfam" id="PF02687">
    <property type="entry name" value="FtsX"/>
    <property type="match status" value="1"/>
</dbReference>
<evidence type="ECO:0000256" key="7">
    <source>
        <dbReference type="SAM" id="Phobius"/>
    </source>
</evidence>
<organism evidence="9 10">
    <name type="scientific">Paraclostridium sordellii</name>
    <name type="common">Clostridium sordellii</name>
    <dbReference type="NCBI Taxonomy" id="1505"/>
    <lineage>
        <taxon>Bacteria</taxon>
        <taxon>Bacillati</taxon>
        <taxon>Bacillota</taxon>
        <taxon>Clostridia</taxon>
        <taxon>Peptostreptococcales</taxon>
        <taxon>Peptostreptococcaceae</taxon>
        <taxon>Paraclostridium</taxon>
    </lineage>
</organism>
<accession>A0A9P1L3Y4</accession>
<sequence length="409" mass="46814">MKISFKLAIAYMKEQKGRTIALITSIALAVILVFALNVIPETQSKLEIKEAYKNFSDYHVEYSNLENDTVDKLKKDKEVTEINDVLGLGKIVGKNGTSLQLNSYSKDFLDSYGYELIKGNGPKNTNEIVLEEKALKEMNLRDDLNQEIDFKIVKYYVDKNNKNQIFSKDKKFKLVGIVKKPDGYYGNSDGYTNENEYYGVKAFTKDNSNEANFKNISGKNDYNKINIQIEKGSDKKVENEISKIISKNPFSKVESKYNYKNFYIKQTEKNTKETLVIVGLILLISSINILCIIKANIMTRMKELSTLRAIGMSTKKFKKMIIKENIMYAVFASIVASVFASHSIYEFNKLDNLARRQVFGAKEYIKFVLPIFESFEFLIVSIIICLIAVFLCKKKIEKMSIVEGLNTNE</sequence>
<evidence type="ECO:0000256" key="5">
    <source>
        <dbReference type="ARBA" id="ARBA00023136"/>
    </source>
</evidence>
<feature type="transmembrane region" description="Helical" evidence="7">
    <location>
        <begin position="20"/>
        <end position="39"/>
    </location>
</feature>
<reference evidence="10" key="1">
    <citation type="submission" date="2015-01" db="EMBL/GenBank/DDBJ databases">
        <authorList>
            <person name="Aslett A.Martin."/>
            <person name="De Silva Nishadi"/>
        </authorList>
    </citation>
    <scope>NUCLEOTIDE SEQUENCE [LARGE SCALE GENOMIC DNA]</scope>
    <source>
        <strain evidence="10">UMC4404</strain>
    </source>
</reference>
<evidence type="ECO:0000313" key="9">
    <source>
        <dbReference type="EMBL" id="CEO35884.1"/>
    </source>
</evidence>
<keyword evidence="4 7" id="KW-1133">Transmembrane helix</keyword>
<dbReference type="InterPro" id="IPR003838">
    <property type="entry name" value="ABC3_permease_C"/>
</dbReference>
<keyword evidence="2" id="KW-1003">Cell membrane</keyword>
<evidence type="ECO:0000259" key="8">
    <source>
        <dbReference type="Pfam" id="PF02687"/>
    </source>
</evidence>
<comment type="subcellular location">
    <subcellularLocation>
        <location evidence="1">Cell membrane</location>
        <topology evidence="1">Multi-pass membrane protein</topology>
    </subcellularLocation>
</comment>
<evidence type="ECO:0000256" key="6">
    <source>
        <dbReference type="ARBA" id="ARBA00038076"/>
    </source>
</evidence>
<protein>
    <submittedName>
        <fullName evidence="9">ABC transporter permease</fullName>
    </submittedName>
</protein>
<dbReference type="GO" id="GO:0022857">
    <property type="term" value="F:transmembrane transporter activity"/>
    <property type="evidence" value="ECO:0007669"/>
    <property type="project" value="TreeGrafter"/>
</dbReference>
<comment type="caution">
    <text evidence="9">The sequence shown here is derived from an EMBL/GenBank/DDBJ whole genome shotgun (WGS) entry which is preliminary data.</text>
</comment>
<dbReference type="GO" id="GO:0005886">
    <property type="term" value="C:plasma membrane"/>
    <property type="evidence" value="ECO:0007669"/>
    <property type="project" value="UniProtKB-SubCell"/>
</dbReference>
<evidence type="ECO:0000256" key="4">
    <source>
        <dbReference type="ARBA" id="ARBA00022989"/>
    </source>
</evidence>
<dbReference type="InterPro" id="IPR050250">
    <property type="entry name" value="Macrolide_Exporter_MacB"/>
</dbReference>
<proteinExistence type="inferred from homology"/>
<feature type="transmembrane region" description="Helical" evidence="7">
    <location>
        <begin position="365"/>
        <end position="391"/>
    </location>
</feature>
<dbReference type="RefSeq" id="WP_057559347.1">
    <property type="nucleotide sequence ID" value="NZ_CDNY01000028.1"/>
</dbReference>
<dbReference type="EMBL" id="CDNY01000028">
    <property type="protein sequence ID" value="CEO35884.1"/>
    <property type="molecule type" value="Genomic_DNA"/>
</dbReference>
<feature type="domain" description="ABC3 transporter permease C-terminal" evidence="8">
    <location>
        <begin position="276"/>
        <end position="400"/>
    </location>
</feature>
<comment type="similarity">
    <text evidence="6">Belongs to the ABC-4 integral membrane protein family.</text>
</comment>
<evidence type="ECO:0000256" key="2">
    <source>
        <dbReference type="ARBA" id="ARBA00022475"/>
    </source>
</evidence>
<feature type="transmembrane region" description="Helical" evidence="7">
    <location>
        <begin position="325"/>
        <end position="345"/>
    </location>
</feature>
<dbReference type="AlphaFoldDB" id="A0A9P1L3Y4"/>
<keyword evidence="3 7" id="KW-0812">Transmembrane</keyword>
<gene>
    <name evidence="9" type="ORF">UMC4404_28801</name>
</gene>
<evidence type="ECO:0000256" key="3">
    <source>
        <dbReference type="ARBA" id="ARBA00022692"/>
    </source>
</evidence>